<reference evidence="1 2" key="1">
    <citation type="journal article" date="2013" name="Genome Announc.">
        <title>Genome Sequence of Novosphingobium lindaniclasticum LE124T, Isolated from a Hexachlorocyclohexane Dumpsite.</title>
        <authorList>
            <person name="Saxena A."/>
            <person name="Nayyar N."/>
            <person name="Sangwan N."/>
            <person name="Kumari R."/>
            <person name="Khurana J.P."/>
            <person name="Lal R."/>
        </authorList>
    </citation>
    <scope>NUCLEOTIDE SEQUENCE [LARGE SCALE GENOMIC DNA]</scope>
    <source>
        <strain evidence="1 2">LE124</strain>
    </source>
</reference>
<evidence type="ECO:0000313" key="2">
    <source>
        <dbReference type="Proteomes" id="UP000015527"/>
    </source>
</evidence>
<dbReference type="PATRIC" id="fig|1096930.3.peg.2946"/>
<gene>
    <name evidence="1" type="ORF">L284_14785</name>
</gene>
<proteinExistence type="predicted"/>
<dbReference type="Proteomes" id="UP000015527">
    <property type="component" value="Unassembled WGS sequence"/>
</dbReference>
<keyword evidence="2" id="KW-1185">Reference proteome</keyword>
<dbReference type="EMBL" id="ATHL01000091">
    <property type="protein sequence ID" value="EQB13017.1"/>
    <property type="molecule type" value="Genomic_DNA"/>
</dbReference>
<protein>
    <submittedName>
        <fullName evidence="1">Uncharacterized protein</fullName>
    </submittedName>
</protein>
<accession>T0HJ04</accession>
<dbReference type="AlphaFoldDB" id="T0HJ04"/>
<evidence type="ECO:0000313" key="1">
    <source>
        <dbReference type="EMBL" id="EQB13017.1"/>
    </source>
</evidence>
<comment type="caution">
    <text evidence="1">The sequence shown here is derived from an EMBL/GenBank/DDBJ whole genome shotgun (WGS) entry which is preliminary data.</text>
</comment>
<name>T0HJ04_9SPHN</name>
<organism evidence="1 2">
    <name type="scientific">Novosphingobium lindaniclasticum LE124</name>
    <dbReference type="NCBI Taxonomy" id="1096930"/>
    <lineage>
        <taxon>Bacteria</taxon>
        <taxon>Pseudomonadati</taxon>
        <taxon>Pseudomonadota</taxon>
        <taxon>Alphaproteobacteria</taxon>
        <taxon>Sphingomonadales</taxon>
        <taxon>Sphingomonadaceae</taxon>
        <taxon>Novosphingobium</taxon>
    </lineage>
</organism>
<sequence length="172" mass="18047">MRKTRRVLLVGAALLLAAGNIWWFTRGRDAPQPDFVLGTGLEKTSVPAEALPSLPRYDAAGTQWREQGRPLASIGDRVRPYSGDGASGWKPKSYVTIGVEASAGPDELRPIFLDLARKGICDVAVVQDGTAPGPGGEIEVFIQHIVSVKDGKGVVVNCAPAQSAAAPSSASK</sequence>